<keyword evidence="2" id="KW-0812">Transmembrane</keyword>
<reference evidence="3" key="1">
    <citation type="submission" date="2013-05" db="EMBL/GenBank/DDBJ databases">
        <authorList>
            <person name="Yim A.K.Y."/>
            <person name="Chan T.F."/>
            <person name="Ji K.M."/>
            <person name="Liu X.Y."/>
            <person name="Zhou J.W."/>
            <person name="Li R.Q."/>
            <person name="Yang K.Y."/>
            <person name="Li J."/>
            <person name="Li M."/>
            <person name="Law P.T.W."/>
            <person name="Wu Y.L."/>
            <person name="Cai Z.L."/>
            <person name="Qin H."/>
            <person name="Bao Y."/>
            <person name="Leung R.K.K."/>
            <person name="Ng P.K.S."/>
            <person name="Zou J."/>
            <person name="Zhong X.J."/>
            <person name="Ran P.X."/>
            <person name="Zhong N.S."/>
            <person name="Liu Z.G."/>
            <person name="Tsui S.K.W."/>
        </authorList>
    </citation>
    <scope>NUCLEOTIDE SEQUENCE</scope>
    <source>
        <strain evidence="3">Derf</strain>
        <tissue evidence="3">Whole organism</tissue>
    </source>
</reference>
<reference evidence="3" key="2">
    <citation type="journal article" date="2022" name="Res Sq">
        <title>Comparative Genomics Reveals Insights into the Divergent Evolution of Astigmatic Mites and Household Pest Adaptations.</title>
        <authorList>
            <person name="Xiong Q."/>
            <person name="Wan A.T.-Y."/>
            <person name="Liu X.-Y."/>
            <person name="Fung C.S.-H."/>
            <person name="Xiao X."/>
            <person name="Malainual N."/>
            <person name="Hou J."/>
            <person name="Wang L."/>
            <person name="Wang M."/>
            <person name="Yang K."/>
            <person name="Cui Y."/>
            <person name="Leung E."/>
            <person name="Nong W."/>
            <person name="Shin S.-K."/>
            <person name="Au S."/>
            <person name="Jeong K.Y."/>
            <person name="Chew F.T."/>
            <person name="Hui J."/>
            <person name="Leung T.F."/>
            <person name="Tungtrongchitr A."/>
            <person name="Zhong N."/>
            <person name="Liu Z."/>
            <person name="Tsui S."/>
        </authorList>
    </citation>
    <scope>NUCLEOTIDE SEQUENCE</scope>
    <source>
        <strain evidence="3">Derf</strain>
        <tissue evidence="3">Whole organism</tissue>
    </source>
</reference>
<feature type="transmembrane region" description="Helical" evidence="2">
    <location>
        <begin position="15"/>
        <end position="38"/>
    </location>
</feature>
<gene>
    <name evidence="3" type="ORF">DERF_002654</name>
</gene>
<accession>A0A922IDJ2</accession>
<protein>
    <submittedName>
        <fullName evidence="3">Uncharacterized protein</fullName>
    </submittedName>
</protein>
<dbReference type="Proteomes" id="UP000790347">
    <property type="component" value="Unassembled WGS sequence"/>
</dbReference>
<comment type="caution">
    <text evidence="3">The sequence shown here is derived from an EMBL/GenBank/DDBJ whole genome shotgun (WGS) entry which is preliminary data.</text>
</comment>
<evidence type="ECO:0000256" key="2">
    <source>
        <dbReference type="SAM" id="Phobius"/>
    </source>
</evidence>
<dbReference type="EMBL" id="ASGP02000001">
    <property type="protein sequence ID" value="KAH9528737.1"/>
    <property type="molecule type" value="Genomic_DNA"/>
</dbReference>
<keyword evidence="2" id="KW-0472">Membrane</keyword>
<proteinExistence type="predicted"/>
<evidence type="ECO:0000256" key="1">
    <source>
        <dbReference type="SAM" id="MobiDB-lite"/>
    </source>
</evidence>
<keyword evidence="4" id="KW-1185">Reference proteome</keyword>
<evidence type="ECO:0000313" key="3">
    <source>
        <dbReference type="EMBL" id="KAH9528737.1"/>
    </source>
</evidence>
<name>A0A922IDJ2_DERFA</name>
<sequence>MWGGSKQQTTDKKLFASSGCLGFSSIQLFSVFIIGKLLPTQSSSKMEPLLPSRVSNIDPKTIESD</sequence>
<dbReference type="AlphaFoldDB" id="A0A922IDJ2"/>
<feature type="region of interest" description="Disordered" evidence="1">
    <location>
        <begin position="43"/>
        <end position="65"/>
    </location>
</feature>
<keyword evidence="2" id="KW-1133">Transmembrane helix</keyword>
<organism evidence="3 4">
    <name type="scientific">Dermatophagoides farinae</name>
    <name type="common">American house dust mite</name>
    <dbReference type="NCBI Taxonomy" id="6954"/>
    <lineage>
        <taxon>Eukaryota</taxon>
        <taxon>Metazoa</taxon>
        <taxon>Ecdysozoa</taxon>
        <taxon>Arthropoda</taxon>
        <taxon>Chelicerata</taxon>
        <taxon>Arachnida</taxon>
        <taxon>Acari</taxon>
        <taxon>Acariformes</taxon>
        <taxon>Sarcoptiformes</taxon>
        <taxon>Astigmata</taxon>
        <taxon>Psoroptidia</taxon>
        <taxon>Analgoidea</taxon>
        <taxon>Pyroglyphidae</taxon>
        <taxon>Dermatophagoidinae</taxon>
        <taxon>Dermatophagoides</taxon>
    </lineage>
</organism>
<evidence type="ECO:0000313" key="4">
    <source>
        <dbReference type="Proteomes" id="UP000790347"/>
    </source>
</evidence>